<dbReference type="RefSeq" id="WP_147665098.1">
    <property type="nucleotide sequence ID" value="NZ_CP042905.2"/>
</dbReference>
<dbReference type="SUPFAM" id="SSF56784">
    <property type="entry name" value="HAD-like"/>
    <property type="match status" value="1"/>
</dbReference>
<evidence type="ECO:0000256" key="5">
    <source>
        <dbReference type="ARBA" id="ARBA00022967"/>
    </source>
</evidence>
<dbReference type="SFLD" id="SFLDS00003">
    <property type="entry name" value="Haloacid_Dehalogenase"/>
    <property type="match status" value="1"/>
</dbReference>
<feature type="transmembrane region" description="Helical" evidence="8">
    <location>
        <begin position="84"/>
        <end position="105"/>
    </location>
</feature>
<dbReference type="Gene3D" id="3.40.50.1000">
    <property type="entry name" value="HAD superfamily/HAD-like"/>
    <property type="match status" value="1"/>
</dbReference>
<evidence type="ECO:0000256" key="7">
    <source>
        <dbReference type="ARBA" id="ARBA00023136"/>
    </source>
</evidence>
<dbReference type="KEGG" id="psyt:DSAG12_03949"/>
<proteinExistence type="inferred from homology"/>
<gene>
    <name evidence="10" type="ORF">DSAG12_03949</name>
</gene>
<dbReference type="PRINTS" id="PR00119">
    <property type="entry name" value="CATATPASE"/>
</dbReference>
<evidence type="ECO:0000313" key="11">
    <source>
        <dbReference type="Proteomes" id="UP000321408"/>
    </source>
</evidence>
<dbReference type="PANTHER" id="PTHR48085">
    <property type="entry name" value="CADMIUM/ZINC-TRANSPORTING ATPASE HMA2-RELATED"/>
    <property type="match status" value="1"/>
</dbReference>
<dbReference type="PANTHER" id="PTHR48085:SF5">
    <property type="entry name" value="CADMIUM_ZINC-TRANSPORTING ATPASE HMA4-RELATED"/>
    <property type="match status" value="1"/>
</dbReference>
<dbReference type="AlphaFoldDB" id="A0A5B9DGG3"/>
<dbReference type="Pfam" id="PF00122">
    <property type="entry name" value="E1-E2_ATPase"/>
    <property type="match status" value="1"/>
</dbReference>
<dbReference type="SFLD" id="SFLDG00002">
    <property type="entry name" value="C1.7:_P-type_atpase_like"/>
    <property type="match status" value="1"/>
</dbReference>
<dbReference type="InterPro" id="IPR036412">
    <property type="entry name" value="HAD-like_sf"/>
</dbReference>
<dbReference type="Gene3D" id="2.70.150.10">
    <property type="entry name" value="Calcium-transporting ATPase, cytoplasmic transduction domain A"/>
    <property type="match status" value="1"/>
</dbReference>
<evidence type="ECO:0000256" key="6">
    <source>
        <dbReference type="ARBA" id="ARBA00022989"/>
    </source>
</evidence>
<keyword evidence="3 8" id="KW-0812">Transmembrane</keyword>
<dbReference type="InterPro" id="IPR059000">
    <property type="entry name" value="ATPase_P-type_domA"/>
</dbReference>
<evidence type="ECO:0000256" key="8">
    <source>
        <dbReference type="SAM" id="Phobius"/>
    </source>
</evidence>
<dbReference type="InterPro" id="IPR044492">
    <property type="entry name" value="P_typ_ATPase_HD_dom"/>
</dbReference>
<dbReference type="SUPFAM" id="SSF81665">
    <property type="entry name" value="Calcium ATPase, transmembrane domain M"/>
    <property type="match status" value="1"/>
</dbReference>
<dbReference type="GO" id="GO:0019829">
    <property type="term" value="F:ATPase-coupled monoatomic cation transmembrane transporter activity"/>
    <property type="evidence" value="ECO:0007669"/>
    <property type="project" value="InterPro"/>
</dbReference>
<feature type="domain" description="P-type ATPase A" evidence="9">
    <location>
        <begin position="168"/>
        <end position="267"/>
    </location>
</feature>
<dbReference type="NCBIfam" id="TIGR01512">
    <property type="entry name" value="ATPase-IB2_Cd"/>
    <property type="match status" value="1"/>
</dbReference>
<dbReference type="GO" id="GO:0016887">
    <property type="term" value="F:ATP hydrolysis activity"/>
    <property type="evidence" value="ECO:0007669"/>
    <property type="project" value="InterPro"/>
</dbReference>
<reference evidence="10 11" key="1">
    <citation type="journal article" date="2020" name="Nature">
        <title>Isolation of an archaeon at the prokaryote-eukaryote interface.</title>
        <authorList>
            <person name="Imachi H."/>
            <person name="Nobu M.K."/>
            <person name="Nakahara N."/>
            <person name="Morono Y."/>
            <person name="Ogawara M."/>
            <person name="Takaki Y."/>
            <person name="Takano Y."/>
            <person name="Uematsu K."/>
            <person name="Ikuta T."/>
            <person name="Ito M."/>
            <person name="Matsui Y."/>
            <person name="Miyazaki M."/>
            <person name="Murata K."/>
            <person name="Saito Y."/>
            <person name="Sakai S."/>
            <person name="Song C."/>
            <person name="Tasumi E."/>
            <person name="Yamanaka Y."/>
            <person name="Yamaguchi T."/>
            <person name="Kamagata Y."/>
            <person name="Tamaki H."/>
            <person name="Takai K."/>
        </authorList>
    </citation>
    <scope>NUCLEOTIDE SEQUENCE [LARGE SCALE GENOMIC DNA]</scope>
    <source>
        <strain evidence="10 11">MK-D1</strain>
    </source>
</reference>
<dbReference type="InterPro" id="IPR023214">
    <property type="entry name" value="HAD_sf"/>
</dbReference>
<dbReference type="GO" id="GO:0005524">
    <property type="term" value="F:ATP binding"/>
    <property type="evidence" value="ECO:0007669"/>
    <property type="project" value="InterPro"/>
</dbReference>
<dbReference type="Pfam" id="PF00702">
    <property type="entry name" value="Hydrolase"/>
    <property type="match status" value="1"/>
</dbReference>
<dbReference type="PROSITE" id="PS00154">
    <property type="entry name" value="ATPASE_E1_E2"/>
    <property type="match status" value="1"/>
</dbReference>
<comment type="subcellular location">
    <subcellularLocation>
        <location evidence="1">Membrane</location>
    </subcellularLocation>
</comment>
<evidence type="ECO:0000256" key="1">
    <source>
        <dbReference type="ARBA" id="ARBA00004370"/>
    </source>
</evidence>
<dbReference type="InterPro" id="IPR008250">
    <property type="entry name" value="ATPase_P-typ_transduc_dom_A_sf"/>
</dbReference>
<dbReference type="SFLD" id="SFLDF00027">
    <property type="entry name" value="p-type_atpase"/>
    <property type="match status" value="1"/>
</dbReference>
<evidence type="ECO:0000256" key="2">
    <source>
        <dbReference type="ARBA" id="ARBA00006024"/>
    </source>
</evidence>
<evidence type="ECO:0000256" key="4">
    <source>
        <dbReference type="ARBA" id="ARBA00022723"/>
    </source>
</evidence>
<dbReference type="Proteomes" id="UP000321408">
    <property type="component" value="Chromosome"/>
</dbReference>
<feature type="transmembrane region" description="Helical" evidence="8">
    <location>
        <begin position="54"/>
        <end position="72"/>
    </location>
</feature>
<dbReference type="GeneID" id="41331914"/>
<dbReference type="InterPro" id="IPR023299">
    <property type="entry name" value="ATPase_P-typ_cyto_dom_N"/>
</dbReference>
<keyword evidence="11" id="KW-1185">Reference proteome</keyword>
<evidence type="ECO:0000313" key="10">
    <source>
        <dbReference type="EMBL" id="QEE18111.1"/>
    </source>
</evidence>
<dbReference type="EMBL" id="CP042905">
    <property type="protein sequence ID" value="QEE18111.1"/>
    <property type="molecule type" value="Genomic_DNA"/>
</dbReference>
<keyword evidence="4" id="KW-0479">Metal-binding</keyword>
<evidence type="ECO:0000256" key="3">
    <source>
        <dbReference type="ARBA" id="ARBA00022692"/>
    </source>
</evidence>
<keyword evidence="7 8" id="KW-0472">Membrane</keyword>
<dbReference type="NCBIfam" id="TIGR01494">
    <property type="entry name" value="ATPase_P-type"/>
    <property type="match status" value="1"/>
</dbReference>
<dbReference type="GO" id="GO:0016020">
    <property type="term" value="C:membrane"/>
    <property type="evidence" value="ECO:0007669"/>
    <property type="project" value="UniProtKB-SubCell"/>
</dbReference>
<feature type="transmembrane region" description="Helical" evidence="8">
    <location>
        <begin position="626"/>
        <end position="645"/>
    </location>
</feature>
<dbReference type="SUPFAM" id="SSF81653">
    <property type="entry name" value="Calcium ATPase, transduction domain A"/>
    <property type="match status" value="1"/>
</dbReference>
<dbReference type="Gene3D" id="3.40.1110.10">
    <property type="entry name" value="Calcium-transporting ATPase, cytoplasmic domain N"/>
    <property type="match status" value="1"/>
</dbReference>
<comment type="similarity">
    <text evidence="2">Belongs to the cation transport ATPase (P-type) (TC 3.A.3) family. Type IB subfamily.</text>
</comment>
<dbReference type="InterPro" id="IPR027256">
    <property type="entry name" value="P-typ_ATPase_IB"/>
</dbReference>
<feature type="transmembrane region" description="Helical" evidence="8">
    <location>
        <begin position="287"/>
        <end position="307"/>
    </location>
</feature>
<keyword evidence="6 8" id="KW-1133">Transmembrane helix</keyword>
<dbReference type="InterPro" id="IPR023298">
    <property type="entry name" value="ATPase_P-typ_TM_dom_sf"/>
</dbReference>
<dbReference type="InterPro" id="IPR051014">
    <property type="entry name" value="Cation_Transport_ATPase_IB"/>
</dbReference>
<dbReference type="OrthoDB" id="8588at2157"/>
<feature type="transmembrane region" description="Helical" evidence="8">
    <location>
        <begin position="319"/>
        <end position="341"/>
    </location>
</feature>
<dbReference type="GO" id="GO:0015086">
    <property type="term" value="F:cadmium ion transmembrane transporter activity"/>
    <property type="evidence" value="ECO:0007669"/>
    <property type="project" value="TreeGrafter"/>
</dbReference>
<accession>A0A5B9DGG3</accession>
<sequence>MNQNGKENNLDVQILPSELLELEESTESNTCGCGDCADLTVNIAEEKFNWLNQAIPYVISLVLAIIAAIIGLKENNQEFIANIYFYVFLLASYGFSSFNVIFGFLKNLRPKTIFDERFLMIVATIGAFFIGEFFEAIGVMLFYNIGSILEKFSVFKSKRSIKKLLENQPKYANIKRTDGSINRIDPSEVKIGDLVVVRPGEKVPVDGKMVSENSIFNTSALTGESLPRKIIQNEKVLAGMINLTNFCEISVINIYENSAIARILYLVQHADTNKSKTEKISNRFAKYYTPIILGSAIFLAIIPPILLPGSSFSDWLYRAMVFLVISCPCALVLSIPLTYFIGIGESARNGIIVKGTKNLETLAKVNTVVFDKTGTITKGNFTVSKIMALNGHSEIELLEMTASLEKYSTHPIGVSIVEAFKEKGLEDSHQSIENFREISALGISAELDGSDILIGNDKILHEFKIPHLHKYCSISGTVVHIALNKIYIGYILISDEIREEAKESITDLRKLGINDFMILSGDEKSIVSDIAQKLGIKNYYHSLLPEDKVTKLKDIKTHSNIVAFIGDGINDAPIIAHSDVGIALAGIGSDIAIETADVVINSTNLLKVEKMIQISRKTRMINRENIALIVLIKSLFLLLGAIGIASMWGAVFADVGVTILTVVNAQRVASKNNKKKV</sequence>
<dbReference type="InterPro" id="IPR001757">
    <property type="entry name" value="P_typ_ATPase"/>
</dbReference>
<dbReference type="GO" id="GO:0046872">
    <property type="term" value="F:metal ion binding"/>
    <property type="evidence" value="ECO:0007669"/>
    <property type="project" value="UniProtKB-KW"/>
</dbReference>
<keyword evidence="5" id="KW-1278">Translocase</keyword>
<organism evidence="10 11">
    <name type="scientific">Promethearchaeum syntrophicum</name>
    <dbReference type="NCBI Taxonomy" id="2594042"/>
    <lineage>
        <taxon>Archaea</taxon>
        <taxon>Promethearchaeati</taxon>
        <taxon>Promethearchaeota</taxon>
        <taxon>Promethearchaeia</taxon>
        <taxon>Promethearchaeales</taxon>
        <taxon>Promethearchaeaceae</taxon>
        <taxon>Promethearchaeum</taxon>
    </lineage>
</organism>
<dbReference type="InterPro" id="IPR018303">
    <property type="entry name" value="ATPase_P-typ_P_site"/>
</dbReference>
<dbReference type="NCBIfam" id="TIGR01525">
    <property type="entry name" value="ATPase-IB_hvy"/>
    <property type="match status" value="1"/>
</dbReference>
<feature type="transmembrane region" description="Helical" evidence="8">
    <location>
        <begin position="117"/>
        <end position="143"/>
    </location>
</feature>
<reference evidence="10 11" key="2">
    <citation type="journal article" date="2024" name="Int. J. Syst. Evol. Microbiol.">
        <title>Promethearchaeum syntrophicum gen. nov., sp. nov., an anaerobic, obligately syntrophic archaeon, the first isolate of the lineage 'Asgard' archaea, and proposal of the new archaeal phylum Promethearchaeota phyl. nov. and kingdom Promethearchaeati regn. nov.</title>
        <authorList>
            <person name="Imachi H."/>
            <person name="Nobu M.K."/>
            <person name="Kato S."/>
            <person name="Takaki Y."/>
            <person name="Miyazaki M."/>
            <person name="Miyata M."/>
            <person name="Ogawara M."/>
            <person name="Saito Y."/>
            <person name="Sakai S."/>
            <person name="Tahara Y.O."/>
            <person name="Takano Y."/>
            <person name="Tasumi E."/>
            <person name="Uematsu K."/>
            <person name="Yoshimura T."/>
            <person name="Itoh T."/>
            <person name="Ohkuma M."/>
            <person name="Takai K."/>
        </authorList>
    </citation>
    <scope>NUCLEOTIDE SEQUENCE [LARGE SCALE GENOMIC DNA]</scope>
    <source>
        <strain evidence="10 11">MK-D1</strain>
    </source>
</reference>
<evidence type="ECO:0000259" key="9">
    <source>
        <dbReference type="Pfam" id="PF00122"/>
    </source>
</evidence>
<name>A0A5B9DGG3_9ARCH</name>
<protein>
    <submittedName>
        <fullName evidence="10">Heavy metal translocating P-type ATPase</fullName>
    </submittedName>
</protein>